<keyword evidence="3" id="KW-0256">Endoplasmic reticulum</keyword>
<accession>A0A9P4V6Y9</accession>
<comment type="subcellular location">
    <subcellularLocation>
        <location evidence="1">Endoplasmic reticulum</location>
    </subcellularLocation>
</comment>
<evidence type="ECO:0000313" key="8">
    <source>
        <dbReference type="Proteomes" id="UP000799444"/>
    </source>
</evidence>
<feature type="region of interest" description="Disordered" evidence="5">
    <location>
        <begin position="744"/>
        <end position="763"/>
    </location>
</feature>
<organism evidence="7 8">
    <name type="scientific">Polyplosphaeria fusca</name>
    <dbReference type="NCBI Taxonomy" id="682080"/>
    <lineage>
        <taxon>Eukaryota</taxon>
        <taxon>Fungi</taxon>
        <taxon>Dikarya</taxon>
        <taxon>Ascomycota</taxon>
        <taxon>Pezizomycotina</taxon>
        <taxon>Dothideomycetes</taxon>
        <taxon>Pleosporomycetidae</taxon>
        <taxon>Pleosporales</taxon>
        <taxon>Tetraplosphaeriaceae</taxon>
        <taxon>Polyplosphaeria</taxon>
    </lineage>
</organism>
<dbReference type="EMBL" id="ML996107">
    <property type="protein sequence ID" value="KAF2738793.1"/>
    <property type="molecule type" value="Genomic_DNA"/>
</dbReference>
<dbReference type="Proteomes" id="UP000799444">
    <property type="component" value="Unassembled WGS sequence"/>
</dbReference>
<feature type="region of interest" description="Disordered" evidence="5">
    <location>
        <begin position="876"/>
        <end position="911"/>
    </location>
</feature>
<evidence type="ECO:0000256" key="4">
    <source>
        <dbReference type="ARBA" id="ARBA00022927"/>
    </source>
</evidence>
<dbReference type="PANTHER" id="PTHR40787">
    <property type="entry name" value="SECRETED PROTEIN"/>
    <property type="match status" value="1"/>
</dbReference>
<name>A0A9P4V6Y9_9PLEO</name>
<evidence type="ECO:0000256" key="3">
    <source>
        <dbReference type="ARBA" id="ARBA00022824"/>
    </source>
</evidence>
<protein>
    <submittedName>
        <fullName evidence="7">Secretory pathway Sec39</fullName>
    </submittedName>
</protein>
<dbReference type="InterPro" id="IPR013244">
    <property type="entry name" value="Sec39_domain"/>
</dbReference>
<evidence type="ECO:0000259" key="6">
    <source>
        <dbReference type="Pfam" id="PF08314"/>
    </source>
</evidence>
<evidence type="ECO:0000313" key="7">
    <source>
        <dbReference type="EMBL" id="KAF2738793.1"/>
    </source>
</evidence>
<feature type="domain" description="Sec39" evidence="6">
    <location>
        <begin position="13"/>
        <end position="815"/>
    </location>
</feature>
<dbReference type="Pfam" id="PF08314">
    <property type="entry name" value="Sec39"/>
    <property type="match status" value="1"/>
</dbReference>
<dbReference type="AlphaFoldDB" id="A0A9P4V6Y9"/>
<dbReference type="GO" id="GO:0006890">
    <property type="term" value="P:retrograde vesicle-mediated transport, Golgi to endoplasmic reticulum"/>
    <property type="evidence" value="ECO:0007669"/>
    <property type="project" value="InterPro"/>
</dbReference>
<dbReference type="GO" id="GO:0005783">
    <property type="term" value="C:endoplasmic reticulum"/>
    <property type="evidence" value="ECO:0007669"/>
    <property type="project" value="UniProtKB-SubCell"/>
</dbReference>
<dbReference type="OrthoDB" id="3434013at2759"/>
<dbReference type="GO" id="GO:0015031">
    <property type="term" value="P:protein transport"/>
    <property type="evidence" value="ECO:0007669"/>
    <property type="project" value="UniProtKB-KW"/>
</dbReference>
<keyword evidence="8" id="KW-1185">Reference proteome</keyword>
<dbReference type="PANTHER" id="PTHR40787:SF3">
    <property type="entry name" value="PROTEIN TRANSPORT PROTEIN SEC39"/>
    <property type="match status" value="1"/>
</dbReference>
<proteinExistence type="predicted"/>
<evidence type="ECO:0000256" key="5">
    <source>
        <dbReference type="SAM" id="MobiDB-lite"/>
    </source>
</evidence>
<comment type="caution">
    <text evidence="7">The sequence shown here is derived from an EMBL/GenBank/DDBJ whole genome shotgun (WGS) entry which is preliminary data.</text>
</comment>
<gene>
    <name evidence="7" type="ORF">EJ04DRAFT_458832</name>
</gene>
<keyword evidence="4" id="KW-0653">Protein transport</keyword>
<evidence type="ECO:0000256" key="2">
    <source>
        <dbReference type="ARBA" id="ARBA00022448"/>
    </source>
</evidence>
<reference evidence="7" key="1">
    <citation type="journal article" date="2020" name="Stud. Mycol.">
        <title>101 Dothideomycetes genomes: a test case for predicting lifestyles and emergence of pathogens.</title>
        <authorList>
            <person name="Haridas S."/>
            <person name="Albert R."/>
            <person name="Binder M."/>
            <person name="Bloem J."/>
            <person name="Labutti K."/>
            <person name="Salamov A."/>
            <person name="Andreopoulos B."/>
            <person name="Baker S."/>
            <person name="Barry K."/>
            <person name="Bills G."/>
            <person name="Bluhm B."/>
            <person name="Cannon C."/>
            <person name="Castanera R."/>
            <person name="Culley D."/>
            <person name="Daum C."/>
            <person name="Ezra D."/>
            <person name="Gonzalez J."/>
            <person name="Henrissat B."/>
            <person name="Kuo A."/>
            <person name="Liang C."/>
            <person name="Lipzen A."/>
            <person name="Lutzoni F."/>
            <person name="Magnuson J."/>
            <person name="Mondo S."/>
            <person name="Nolan M."/>
            <person name="Ohm R."/>
            <person name="Pangilinan J."/>
            <person name="Park H.-J."/>
            <person name="Ramirez L."/>
            <person name="Alfaro M."/>
            <person name="Sun H."/>
            <person name="Tritt A."/>
            <person name="Yoshinaga Y."/>
            <person name="Zwiers L.-H."/>
            <person name="Turgeon B."/>
            <person name="Goodwin S."/>
            <person name="Spatafora J."/>
            <person name="Crous P."/>
            <person name="Grigoriev I."/>
        </authorList>
    </citation>
    <scope>NUCLEOTIDE SEQUENCE</scope>
    <source>
        <strain evidence="7">CBS 125425</strain>
    </source>
</reference>
<evidence type="ECO:0000256" key="1">
    <source>
        <dbReference type="ARBA" id="ARBA00004240"/>
    </source>
</evidence>
<feature type="compositionally biased region" description="Polar residues" evidence="5">
    <location>
        <begin position="876"/>
        <end position="902"/>
    </location>
</feature>
<feature type="compositionally biased region" description="Low complexity" evidence="5">
    <location>
        <begin position="749"/>
        <end position="763"/>
    </location>
</feature>
<keyword evidence="2" id="KW-0813">Transport</keyword>
<sequence length="946" mass="105366">MAHLRKLSASHCVLLAAHYASESDVSSLRTLTALREADLGLDLLLRILLTYLPDSTEPSHYVGYLADLAASELSSIDYETSSLDLSSVQHVSPSSARRGARKLFLLPLAHPLYQNESSLDPLTQFLIHRSHRIDAETGLLDLVPQLVTPFLHHSEYLRTWFVSNLLPLLRLGYEYYPTDAPPSLETFVQLRGRRAIDALLANLKQAQKSPNQRDPARDLRGMVGPWTCGATARKRRKLDVGQRRASIDTDREQEADDWEYLFVWLARQSKEDLPLVASAIADWDGPGDVDFGGFDEGQVYIDDDRQRQLELRYAQVALASLYMIEDSSPETIGTAHSILSRLNTLLNFDPPSDLVPGVEALPVYDLKSPLVPDPNPGILQDEKILERDNPATQPDRKATRIMELLIFSAFIFARLQYTVSVRDVARMYLRDDRTEQLALLQKILHSISSGPKKDVEYWRSFRRNVLWLWGWGCKNQGDSVRHGQGILGLVEERIVHIEILKALLENGHYALAVQIYVQDPSTHRILPLENVEKVVLEAIMHYYDNATNGNRTRGGMRRASDVVSIFSQHFPQSTRFQRIQALLAAAHAMSFYSLTLQHGVLFQPVNIRVTADPLSLLRKLLAQNSGSYTNLDDMISIGQNLVISKPSTILEDDKEPYLCDPAVMEKKKAAVERRVIGMAIEAALHENDFETAYSYVINRLHPSSSPVVSPAASNSSQHFSFSSDLSSKEEEEGEDVAWRAALMAGRHQSTPSSSATWSNSAPRSDLRRLEQRMELLSQALLLAPPSHLEEVLAVWQQCEGEMTHLLTQDAAEEERLNVIADRRLPGAFGNETIPTVQPRREVGRGATEEAPMGLFDVARGAAAAFSKSAFPLRGNSLSASRTSNDFGRSQTRTSTDLASDSESMAGLDDGQRVRKRDMVASAVTGGLASGIGWVLGAKPVTEQERD</sequence>